<evidence type="ECO:0000313" key="1">
    <source>
        <dbReference type="EMBL" id="APO74567.1"/>
    </source>
</evidence>
<accession>A0A1L5P350</accession>
<evidence type="ECO:0000313" key="2">
    <source>
        <dbReference type="Proteomes" id="UP000185109"/>
    </source>
</evidence>
<gene>
    <name evidence="1" type="ORF">AM571_CH01746</name>
</gene>
<sequence length="85" mass="9682">MECNMGGAWEMADEHLKTLDTALEKMRNRRRALAENLAGDYARDYSEGWRDQFVQIQEAIDALLRAIEDEKSLLPKRGSSVPLSV</sequence>
<name>A0A1L5P350_RHIET</name>
<protein>
    <submittedName>
        <fullName evidence="1">Uncharacterized protein</fullName>
    </submittedName>
</protein>
<dbReference type="EMBL" id="CP017241">
    <property type="protein sequence ID" value="APO74567.1"/>
    <property type="molecule type" value="Genomic_DNA"/>
</dbReference>
<proteinExistence type="predicted"/>
<dbReference type="AlphaFoldDB" id="A0A1L5P350"/>
<organism evidence="1 2">
    <name type="scientific">Rhizobium etli 8C-3</name>
    <dbReference type="NCBI Taxonomy" id="538025"/>
    <lineage>
        <taxon>Bacteria</taxon>
        <taxon>Pseudomonadati</taxon>
        <taxon>Pseudomonadota</taxon>
        <taxon>Alphaproteobacteria</taxon>
        <taxon>Hyphomicrobiales</taxon>
        <taxon>Rhizobiaceae</taxon>
        <taxon>Rhizobium/Agrobacterium group</taxon>
        <taxon>Rhizobium</taxon>
    </lineage>
</organism>
<dbReference type="Proteomes" id="UP000185109">
    <property type="component" value="Chromosome"/>
</dbReference>
<reference evidence="1 2" key="1">
    <citation type="submission" date="2016-09" db="EMBL/GenBank/DDBJ databases">
        <title>The complete genome sequences of Rhizobium gallicum, symbiovars gallicum and phaseoli, symbionts associated to common bean (Phaseolus vulgaris).</title>
        <authorList>
            <person name="Bustos P."/>
            <person name="Santamaria R.I."/>
            <person name="Perez-Carrascal O.M."/>
            <person name="Juarez S."/>
            <person name="Lozano L."/>
            <person name="Martinez-Flores I."/>
            <person name="Martinez-Romero E."/>
            <person name="Cevallos M."/>
            <person name="Romero D."/>
            <person name="Davila G."/>
            <person name="Gonzalez V."/>
        </authorList>
    </citation>
    <scope>NUCLEOTIDE SEQUENCE [LARGE SCALE GENOMIC DNA]</scope>
    <source>
        <strain evidence="1 2">8C-3</strain>
    </source>
</reference>